<proteinExistence type="predicted"/>
<dbReference type="EMBL" id="MUYF01000003">
    <property type="protein sequence ID" value="OOL81168.1"/>
    <property type="molecule type" value="Genomic_DNA"/>
</dbReference>
<feature type="domain" description="YSIRK Gram-positive signal peptide" evidence="3">
    <location>
        <begin position="17"/>
        <end position="41"/>
    </location>
</feature>
<evidence type="ECO:0000256" key="1">
    <source>
        <dbReference type="ARBA" id="ARBA00022729"/>
    </source>
</evidence>
<evidence type="ECO:0000313" key="4">
    <source>
        <dbReference type="EMBL" id="OOL81168.1"/>
    </source>
</evidence>
<reference evidence="4 5" key="1">
    <citation type="submission" date="2017-01" db="EMBL/GenBank/DDBJ databases">
        <title>Complete Genome Sequence of Dolosigranulum pigrum isolated from a Patient with interstitial lung disease.</title>
        <authorList>
            <person name="Mukhopadhyay R."/>
            <person name="Joaquin J."/>
            <person name="Hogue R."/>
            <person name="Fitzgerald S."/>
            <person name="Jospin G."/>
            <person name="Eisen J.A."/>
            <person name="Chaturvedi V."/>
        </authorList>
    </citation>
    <scope>NUCLEOTIDE SEQUENCE [LARGE SCALE GENOMIC DNA]</scope>
    <source>
        <strain evidence="4 5">15S00348</strain>
    </source>
</reference>
<protein>
    <recommendedName>
        <fullName evidence="6">YSIRK-type signal peptide-containing protein</fullName>
    </recommendedName>
</protein>
<evidence type="ECO:0000259" key="3">
    <source>
        <dbReference type="Pfam" id="PF04650"/>
    </source>
</evidence>
<organism evidence="4 5">
    <name type="scientific">Dolosigranulum pigrum</name>
    <dbReference type="NCBI Taxonomy" id="29394"/>
    <lineage>
        <taxon>Bacteria</taxon>
        <taxon>Bacillati</taxon>
        <taxon>Bacillota</taxon>
        <taxon>Bacilli</taxon>
        <taxon>Lactobacillales</taxon>
        <taxon>Carnobacteriaceae</taxon>
        <taxon>Dolosigranulum</taxon>
    </lineage>
</organism>
<sequence length="1468" mass="173949">MTGKNNVYVRMNRHTDRAQRFTLKKLSVGVASVAVGATLLLAPAELVSAQVENEELGQDDDQLPEEQPTSEIIEEVSINELTENIDAHALVEDNSEVDTEIEEVEEVTHAKVDEEVFEEGYEEYESSKQLNRYVVHFYNVDSLGLEKYKTADFYSFEEAKESLFSELPFNRYLLHWDYEVKNYETQFNVYMSRERNKKLPQPFNYELYVLDMKKADAKENLERYAEQNLTATQVEKFNLQIEAAKNESELVYLISDMRYFNDKQKLIGKPIETPMEQPVEDSGNTVVPTPNNPSQSYIGNTEENQNFSPYELVVNVNGHKIYQNTLSINELDNRIDQNIQFIVKNKYLVDLNKYNFSGIEVNETTRTIYANYAESNEYKFQFINLDNSRQSDNQRLGTYYSYENAERAFLNAISGQNVKYWLFNEHNKSFSAYTDADVSEHMDFGKNNEVIEEAPNHESEQPVEVPETTEYFFEVSDHEGNKETESPISIGWFVNYKDAEQEFMQRVNHDDFATLTYDEENHLFVASLKPKLSYYEMSFIDIDDLRVMRNEYGEFISSVEAKEQLLDRIPLNRYVLRTEYDANSKHFNVYISRREGIELPENYNLEIARLNRIKEDALQVLSESKYLTEDQVTVFTEQINNSNHEGEVHNLISNIGNENSQQRDLQNSKNRAYDRLEQLLSENLTGEQTEKFTEQIENATTTMVVNEVMEDAVYFNNQQRPVEKDRLLKEAKDRLHNDIKYHHGQYLTIDQLINFSNQINYANSVEELDEIQRRLNDSQIRHDYRYDVYDYEGEQVEQQQYIGYYYDHDFETIKQEFLSRIKGLNIDTWSFDKENRLFRVSLTKSPREYRMHFVDIETLEIVRSEYDGFMTAEEAETDLISRLPLNRYVLRTDYDENNRRFTVYLSRHEETEISEDFTLESALLNRRKIDALRILNESEYLTKEQVDTFTKQISSSEHEGEVQHLIFNIQNENAQKQHLQNSKFNAFEDIERLLSQYLTAEQAEKFAEQIENAETETAIREIVDDARYFSNQQRPVGEETSLYEAKIQLHDEIRSRYESYLLRDQLIDFAEQINQAESIEKLDSIKDVLRELTYRHDYRFEVYDFEGRRVYQHDQSYRESLGRYYNNEFENVKQNFLGIINELNVDTWTFDNSTRTFKVMLEREPREYRMQFIDVDSLNVIRSESGEFMTSEEAKEELLSLKPLSKHVLRTDFIESNKEFNVYMSQNPELKLPEEYTLELARYERDKENIYLELTYFPYLTDEWKVYYKEQLNNVESMEEFYNIRSGIYNLFGQKIDSLEKMEHLLDSTLSVEEIEKIVEQIVNATSVGSIEKIMNDVKKISTEQADLIDVQFLMKKHEAYNKLQESKDDLTIEQAIEFAEQINQSTTTEELINISSIISDVIREAKRSYDYNYRLFNFDGVAIESSYLGYYKNREHNYAKEQFLEIIRDKNIDYWSLMKREKSLKLI</sequence>
<keyword evidence="1" id="KW-0732">Signal</keyword>
<dbReference type="NCBIfam" id="TIGR01168">
    <property type="entry name" value="YSIRK_signal"/>
    <property type="match status" value="1"/>
</dbReference>
<dbReference type="InterPro" id="IPR002988">
    <property type="entry name" value="GA_module"/>
</dbReference>
<comment type="caution">
    <text evidence="4">The sequence shown here is derived from an EMBL/GenBank/DDBJ whole genome shotgun (WGS) entry which is preliminary data.</text>
</comment>
<dbReference type="Proteomes" id="UP000190409">
    <property type="component" value="Unassembled WGS sequence"/>
</dbReference>
<feature type="domain" description="Protein G-related albumin-binding (GA) module" evidence="2">
    <location>
        <begin position="664"/>
        <end position="712"/>
    </location>
</feature>
<feature type="domain" description="Protein G-related albumin-binding (GA) module" evidence="2">
    <location>
        <begin position="977"/>
        <end position="1026"/>
    </location>
</feature>
<name>A0A1S8KN60_9LACT</name>
<gene>
    <name evidence="4" type="ORF">BWX42_04880</name>
</gene>
<dbReference type="Gene3D" id="1.20.5.420">
    <property type="entry name" value="Immunoglobulin FC, subunit C"/>
    <property type="match status" value="2"/>
</dbReference>
<dbReference type="Pfam" id="PF01468">
    <property type="entry name" value="GA"/>
    <property type="match status" value="4"/>
</dbReference>
<dbReference type="InterPro" id="IPR005877">
    <property type="entry name" value="YSIRK_signal_dom"/>
</dbReference>
<feature type="domain" description="Protein G-related albumin-binding (GA) module" evidence="2">
    <location>
        <begin position="923"/>
        <end position="971"/>
    </location>
</feature>
<evidence type="ECO:0008006" key="6">
    <source>
        <dbReference type="Google" id="ProtNLM"/>
    </source>
</evidence>
<dbReference type="Pfam" id="PF04650">
    <property type="entry name" value="YSIRK_signal"/>
    <property type="match status" value="1"/>
</dbReference>
<evidence type="ECO:0000313" key="5">
    <source>
        <dbReference type="Proteomes" id="UP000190409"/>
    </source>
</evidence>
<accession>A0A1S8KN60</accession>
<evidence type="ECO:0000259" key="2">
    <source>
        <dbReference type="Pfam" id="PF01468"/>
    </source>
</evidence>
<feature type="domain" description="Protein G-related albumin-binding (GA) module" evidence="2">
    <location>
        <begin position="608"/>
        <end position="654"/>
    </location>
</feature>